<organism evidence="4 5">
    <name type="scientific">Rozella allomycis (strain CSF55)</name>
    <dbReference type="NCBI Taxonomy" id="988480"/>
    <lineage>
        <taxon>Eukaryota</taxon>
        <taxon>Fungi</taxon>
        <taxon>Fungi incertae sedis</taxon>
        <taxon>Cryptomycota</taxon>
        <taxon>Cryptomycota incertae sedis</taxon>
        <taxon>Rozella</taxon>
    </lineage>
</organism>
<sequence length="207" mass="23849">MYSLVDQFDRAVKFLKELPQDTEIEPTNDEKLKQLYGAYKQATSGSCNIAKPPFWDIVAKSKDAWSDMSTKSRDQAMETYVDVFIQGKLLKRYPKDLQPIEFNEQLESNVNPAVAVEFTDSKVAVDVKPKSEDLKAEIIVTLKQSIDSLQQRIQKLEDLSGKNRINKAHNKTKAICRLFFGFLFLLAFYFNRFKVLKIINQILSNNK</sequence>
<keyword evidence="2" id="KW-0812">Transmembrane</keyword>
<proteinExistence type="predicted"/>
<feature type="domain" description="ACB" evidence="3">
    <location>
        <begin position="4"/>
        <end position="93"/>
    </location>
</feature>
<dbReference type="Pfam" id="PF00887">
    <property type="entry name" value="ACBP"/>
    <property type="match status" value="1"/>
</dbReference>
<dbReference type="PANTHER" id="PTHR23310:SF77">
    <property type="entry name" value="LD25952P"/>
    <property type="match status" value="1"/>
</dbReference>
<keyword evidence="5" id="KW-1185">Reference proteome</keyword>
<dbReference type="PROSITE" id="PS51228">
    <property type="entry name" value="ACB_2"/>
    <property type="match status" value="1"/>
</dbReference>
<gene>
    <name evidence="4" type="ORF">O9G_004040</name>
</gene>
<evidence type="ECO:0000313" key="4">
    <source>
        <dbReference type="EMBL" id="EPZ36136.1"/>
    </source>
</evidence>
<dbReference type="InterPro" id="IPR035984">
    <property type="entry name" value="Acyl-CoA-binding_sf"/>
</dbReference>
<dbReference type="Proteomes" id="UP000030755">
    <property type="component" value="Unassembled WGS sequence"/>
</dbReference>
<dbReference type="InterPro" id="IPR000582">
    <property type="entry name" value="Acyl-CoA-binding_protein"/>
</dbReference>
<feature type="transmembrane region" description="Helical" evidence="2">
    <location>
        <begin position="174"/>
        <end position="190"/>
    </location>
</feature>
<dbReference type="InterPro" id="IPR014352">
    <property type="entry name" value="FERM/acyl-CoA-bd_prot_sf"/>
</dbReference>
<evidence type="ECO:0000313" key="5">
    <source>
        <dbReference type="Proteomes" id="UP000030755"/>
    </source>
</evidence>
<evidence type="ECO:0000256" key="1">
    <source>
        <dbReference type="ARBA" id="ARBA00023121"/>
    </source>
</evidence>
<keyword evidence="2" id="KW-1133">Transmembrane helix</keyword>
<dbReference type="SUPFAM" id="SSF47027">
    <property type="entry name" value="Acyl-CoA binding protein"/>
    <property type="match status" value="1"/>
</dbReference>
<evidence type="ECO:0000256" key="2">
    <source>
        <dbReference type="SAM" id="Phobius"/>
    </source>
</evidence>
<dbReference type="HOGENOM" id="CLU_1327046_0_0_1"/>
<keyword evidence="1" id="KW-0446">Lipid-binding</keyword>
<dbReference type="STRING" id="988480.A0A075B0V9"/>
<accession>A0A075B0V9</accession>
<dbReference type="EMBL" id="KE560649">
    <property type="protein sequence ID" value="EPZ36136.1"/>
    <property type="molecule type" value="Genomic_DNA"/>
</dbReference>
<dbReference type="GO" id="GO:0005737">
    <property type="term" value="C:cytoplasm"/>
    <property type="evidence" value="ECO:0007669"/>
    <property type="project" value="TreeGrafter"/>
</dbReference>
<dbReference type="PANTHER" id="PTHR23310">
    <property type="entry name" value="ACYL-COA-BINDING PROTEIN, ACBP"/>
    <property type="match status" value="1"/>
</dbReference>
<reference evidence="4 5" key="1">
    <citation type="journal article" date="2013" name="Curr. Biol.">
        <title>Shared signatures of parasitism and phylogenomics unite Cryptomycota and microsporidia.</title>
        <authorList>
            <person name="James T.Y."/>
            <person name="Pelin A."/>
            <person name="Bonen L."/>
            <person name="Ahrendt S."/>
            <person name="Sain D."/>
            <person name="Corradi N."/>
            <person name="Stajich J.E."/>
        </authorList>
    </citation>
    <scope>NUCLEOTIDE SEQUENCE [LARGE SCALE GENOMIC DNA]</scope>
    <source>
        <strain evidence="4 5">CSF55</strain>
    </source>
</reference>
<dbReference type="GO" id="GO:0006631">
    <property type="term" value="P:fatty acid metabolic process"/>
    <property type="evidence" value="ECO:0007669"/>
    <property type="project" value="TreeGrafter"/>
</dbReference>
<dbReference type="OrthoDB" id="346910at2759"/>
<keyword evidence="2" id="KW-0472">Membrane</keyword>
<dbReference type="Gene3D" id="1.20.80.10">
    <property type="match status" value="1"/>
</dbReference>
<name>A0A075B0V9_ROZAC</name>
<dbReference type="GO" id="GO:0000062">
    <property type="term" value="F:fatty-acyl-CoA binding"/>
    <property type="evidence" value="ECO:0007669"/>
    <property type="project" value="InterPro"/>
</dbReference>
<evidence type="ECO:0000259" key="3">
    <source>
        <dbReference type="PROSITE" id="PS51228"/>
    </source>
</evidence>
<dbReference type="AlphaFoldDB" id="A0A075B0V9"/>
<protein>
    <submittedName>
        <fullName evidence="4">Acyl-CoA-binding protein, ACBP domain-containing protein</fullName>
    </submittedName>
</protein>